<organism evidence="3 4">
    <name type="scientific">Flavobacterium nitrogenifigens</name>
    <dbReference type="NCBI Taxonomy" id="1617283"/>
    <lineage>
        <taxon>Bacteria</taxon>
        <taxon>Pseudomonadati</taxon>
        <taxon>Bacteroidota</taxon>
        <taxon>Flavobacteriia</taxon>
        <taxon>Flavobacteriales</taxon>
        <taxon>Flavobacteriaceae</taxon>
        <taxon>Flavobacterium</taxon>
    </lineage>
</organism>
<evidence type="ECO:0000313" key="3">
    <source>
        <dbReference type="EMBL" id="MBB4803063.1"/>
    </source>
</evidence>
<keyword evidence="1" id="KW-0732">Signal</keyword>
<dbReference type="Gene3D" id="1.20.1270.180">
    <property type="match status" value="1"/>
</dbReference>
<gene>
    <name evidence="3" type="ORF">HNP37_003138</name>
</gene>
<dbReference type="EMBL" id="JACHLD010000005">
    <property type="protein sequence ID" value="MBB4803063.1"/>
    <property type="molecule type" value="Genomic_DNA"/>
</dbReference>
<keyword evidence="4" id="KW-1185">Reference proteome</keyword>
<name>A0A7W7IYS0_9FLAO</name>
<feature type="signal peptide" evidence="1">
    <location>
        <begin position="1"/>
        <end position="22"/>
    </location>
</feature>
<dbReference type="PANTHER" id="PTHR39176:SF1">
    <property type="entry name" value="PERIPLASMIC PROTEIN"/>
    <property type="match status" value="1"/>
</dbReference>
<proteinExistence type="predicted"/>
<dbReference type="Proteomes" id="UP000561681">
    <property type="component" value="Unassembled WGS sequence"/>
</dbReference>
<feature type="chain" id="PRO_5031318618" evidence="1">
    <location>
        <begin position="23"/>
        <end position="121"/>
    </location>
</feature>
<evidence type="ECO:0000259" key="2">
    <source>
        <dbReference type="Pfam" id="PF07007"/>
    </source>
</evidence>
<evidence type="ECO:0000313" key="4">
    <source>
        <dbReference type="Proteomes" id="UP000561681"/>
    </source>
</evidence>
<dbReference type="InterPro" id="IPR009739">
    <property type="entry name" value="LprI-like_N"/>
</dbReference>
<dbReference type="RefSeq" id="WP_184163946.1">
    <property type="nucleotide sequence ID" value="NZ_JACHLD010000005.1"/>
</dbReference>
<feature type="domain" description="Lysozyme inhibitor LprI-like N-terminal" evidence="2">
    <location>
        <begin position="22"/>
        <end position="109"/>
    </location>
</feature>
<sequence length="121" mass="14223">MKNILLSFSAFFLFTFSTTLLAQTQAEMNQTAINNFNKADNELNLVYKKLLKKLTEKEKNLLVTAQKNWIKFRDSKCAFEKEEYNGGSIQPLIYYTCLTECTNDRTKDLKKNLDDRNNRYN</sequence>
<dbReference type="PANTHER" id="PTHR39176">
    <property type="entry name" value="PERIPLASMIC PROTEIN-RELATED"/>
    <property type="match status" value="1"/>
</dbReference>
<reference evidence="3 4" key="1">
    <citation type="submission" date="2020-08" db="EMBL/GenBank/DDBJ databases">
        <title>Functional genomics of gut bacteria from endangered species of beetles.</title>
        <authorList>
            <person name="Carlos-Shanley C."/>
        </authorList>
    </citation>
    <scope>NUCLEOTIDE SEQUENCE [LARGE SCALE GENOMIC DNA]</scope>
    <source>
        <strain evidence="3 4">S00142</strain>
    </source>
</reference>
<protein>
    <submittedName>
        <fullName evidence="3">Uncharacterized protein YecT (DUF1311 family)</fullName>
    </submittedName>
</protein>
<comment type="caution">
    <text evidence="3">The sequence shown here is derived from an EMBL/GenBank/DDBJ whole genome shotgun (WGS) entry which is preliminary data.</text>
</comment>
<dbReference type="AlphaFoldDB" id="A0A7W7IYS0"/>
<evidence type="ECO:0000256" key="1">
    <source>
        <dbReference type="SAM" id="SignalP"/>
    </source>
</evidence>
<accession>A0A7W7IYS0</accession>
<dbReference type="Pfam" id="PF07007">
    <property type="entry name" value="LprI"/>
    <property type="match status" value="1"/>
</dbReference>